<gene>
    <name evidence="6" type="ORF">ACFQ34_14400</name>
</gene>
<dbReference type="PANTHER" id="PTHR24421:SF56">
    <property type="entry name" value="OXYGEN SENSOR HISTIDINE KINASE RESPONSE REGULATOR DOST"/>
    <property type="match status" value="1"/>
</dbReference>
<dbReference type="InterPro" id="IPR003594">
    <property type="entry name" value="HATPase_dom"/>
</dbReference>
<dbReference type="Pfam" id="PF13185">
    <property type="entry name" value="GAF_2"/>
    <property type="match status" value="2"/>
</dbReference>
<dbReference type="Gene3D" id="1.20.5.1930">
    <property type="match status" value="1"/>
</dbReference>
<dbReference type="Gene3D" id="3.30.450.40">
    <property type="match status" value="2"/>
</dbReference>
<dbReference type="Proteomes" id="UP001597182">
    <property type="component" value="Unassembled WGS sequence"/>
</dbReference>
<dbReference type="Pfam" id="PF02518">
    <property type="entry name" value="HATPase_c"/>
    <property type="match status" value="1"/>
</dbReference>
<protein>
    <submittedName>
        <fullName evidence="6">GAF domain-containing protein</fullName>
    </submittedName>
</protein>
<comment type="caution">
    <text evidence="6">The sequence shown here is derived from an EMBL/GenBank/DDBJ whole genome shotgun (WGS) entry which is preliminary data.</text>
</comment>
<dbReference type="Pfam" id="PF07730">
    <property type="entry name" value="HisKA_3"/>
    <property type="match status" value="1"/>
</dbReference>
<proteinExistence type="predicted"/>
<evidence type="ECO:0000256" key="1">
    <source>
        <dbReference type="ARBA" id="ARBA00022679"/>
    </source>
</evidence>
<accession>A0ABW3VGS5</accession>
<keyword evidence="7" id="KW-1185">Reference proteome</keyword>
<feature type="region of interest" description="Disordered" evidence="4">
    <location>
        <begin position="566"/>
        <end position="586"/>
    </location>
</feature>
<sequence length="586" mass="62159">MDDSSDDAHTGPTEPALTFPDLPRLELDQLLRQLVDRAGEVMAAQGRLRGLLRANQSIVVDLALPGVLRRIVEAARDLLDARYAALGVLAADGVGLAEFVHTGMDDVTVERIGDLPVGRGLLGAVIDEGKPIRLRHITGDPRSSGFPPGHPEMESFLGVPIRIREEVFGNLYLAESAHGEFTAEDEELLTALAATAAVAIDNARLFHATTVRGEWMAATAAVTRQMLGASGERPLRLIVERSRQLADADLAILVRPDDSEPGMLRVDIADARPGLEDAVQRVRSMRFPLEGSVSGAVLTSSSALRLTSPDEGPGATPVLGRGLLAAGPMLVVPLVGMSTTDGVLTVVRLEGEPEFREADLELVAGFANQAAVALELAEARAERERLRVAEERERIAADLHDHVIQRLFGAGLSLQSVAGRVEDPEQAERLRGVVGDLDETIAQIRTTIFALQQPEHAGGVRAMILQVVDEATEVLGFGPALRFTGPADTLASDEDLADDMTAVLREALANVAKHAAAKHCDVDVVVDAATATVEIVVADDGRGPGVGGRRSGLANLRRRAERRGGSFALAPGESGGSRLSWSVPLP</sequence>
<feature type="domain" description="GAF" evidence="5">
    <location>
        <begin position="230"/>
        <end position="384"/>
    </location>
</feature>
<dbReference type="RefSeq" id="WP_013674562.1">
    <property type="nucleotide sequence ID" value="NZ_BAABKS010000005.1"/>
</dbReference>
<dbReference type="InterPro" id="IPR011712">
    <property type="entry name" value="Sig_transdc_His_kin_sub3_dim/P"/>
</dbReference>
<organism evidence="6 7">
    <name type="scientific">Pseudonocardia benzenivorans</name>
    <dbReference type="NCBI Taxonomy" id="228005"/>
    <lineage>
        <taxon>Bacteria</taxon>
        <taxon>Bacillati</taxon>
        <taxon>Actinomycetota</taxon>
        <taxon>Actinomycetes</taxon>
        <taxon>Pseudonocardiales</taxon>
        <taxon>Pseudonocardiaceae</taxon>
        <taxon>Pseudonocardia</taxon>
    </lineage>
</organism>
<dbReference type="SUPFAM" id="SSF55781">
    <property type="entry name" value="GAF domain-like"/>
    <property type="match status" value="2"/>
</dbReference>
<dbReference type="EMBL" id="JBHTMB010000132">
    <property type="protein sequence ID" value="MFD1234477.1"/>
    <property type="molecule type" value="Genomic_DNA"/>
</dbReference>
<keyword evidence="2" id="KW-0418">Kinase</keyword>
<dbReference type="Gene3D" id="3.30.565.10">
    <property type="entry name" value="Histidine kinase-like ATPase, C-terminal domain"/>
    <property type="match status" value="1"/>
</dbReference>
<dbReference type="InterPro" id="IPR029016">
    <property type="entry name" value="GAF-like_dom_sf"/>
</dbReference>
<keyword evidence="1" id="KW-0808">Transferase</keyword>
<dbReference type="SMART" id="SM00065">
    <property type="entry name" value="GAF"/>
    <property type="match status" value="2"/>
</dbReference>
<dbReference type="InterPro" id="IPR036890">
    <property type="entry name" value="HATPase_C_sf"/>
</dbReference>
<feature type="domain" description="GAF" evidence="5">
    <location>
        <begin position="63"/>
        <end position="210"/>
    </location>
</feature>
<evidence type="ECO:0000256" key="4">
    <source>
        <dbReference type="SAM" id="MobiDB-lite"/>
    </source>
</evidence>
<dbReference type="SUPFAM" id="SSF55874">
    <property type="entry name" value="ATPase domain of HSP90 chaperone/DNA topoisomerase II/histidine kinase"/>
    <property type="match status" value="1"/>
</dbReference>
<dbReference type="InterPro" id="IPR050482">
    <property type="entry name" value="Sensor_HK_TwoCompSys"/>
</dbReference>
<evidence type="ECO:0000313" key="6">
    <source>
        <dbReference type="EMBL" id="MFD1234477.1"/>
    </source>
</evidence>
<dbReference type="InterPro" id="IPR003018">
    <property type="entry name" value="GAF"/>
</dbReference>
<evidence type="ECO:0000256" key="2">
    <source>
        <dbReference type="ARBA" id="ARBA00022777"/>
    </source>
</evidence>
<reference evidence="7" key="1">
    <citation type="journal article" date="2019" name="Int. J. Syst. Evol. Microbiol.">
        <title>The Global Catalogue of Microorganisms (GCM) 10K type strain sequencing project: providing services to taxonomists for standard genome sequencing and annotation.</title>
        <authorList>
            <consortium name="The Broad Institute Genomics Platform"/>
            <consortium name="The Broad Institute Genome Sequencing Center for Infectious Disease"/>
            <person name="Wu L."/>
            <person name="Ma J."/>
        </authorList>
    </citation>
    <scope>NUCLEOTIDE SEQUENCE [LARGE SCALE GENOMIC DNA]</scope>
    <source>
        <strain evidence="7">CCUG 49018</strain>
    </source>
</reference>
<evidence type="ECO:0000256" key="3">
    <source>
        <dbReference type="ARBA" id="ARBA00023012"/>
    </source>
</evidence>
<keyword evidence="3" id="KW-0902">Two-component regulatory system</keyword>
<dbReference type="PANTHER" id="PTHR24421">
    <property type="entry name" value="NITRATE/NITRITE SENSOR PROTEIN NARX-RELATED"/>
    <property type="match status" value="1"/>
</dbReference>
<evidence type="ECO:0000313" key="7">
    <source>
        <dbReference type="Proteomes" id="UP001597182"/>
    </source>
</evidence>
<name>A0ABW3VGS5_9PSEU</name>
<evidence type="ECO:0000259" key="5">
    <source>
        <dbReference type="SMART" id="SM00065"/>
    </source>
</evidence>